<comment type="subcellular location">
    <subcellularLocation>
        <location evidence="1 5">Nucleus</location>
    </subcellularLocation>
</comment>
<evidence type="ECO:0000256" key="3">
    <source>
        <dbReference type="ARBA" id="ARBA00023155"/>
    </source>
</evidence>
<keyword evidence="4 5" id="KW-0539">Nucleus</keyword>
<keyword evidence="9" id="KW-1185">Reference proteome</keyword>
<feature type="DNA-binding region" description="Homeobox" evidence="5">
    <location>
        <begin position="3"/>
        <end position="28"/>
    </location>
</feature>
<keyword evidence="3 5" id="KW-0371">Homeobox</keyword>
<evidence type="ECO:0000256" key="1">
    <source>
        <dbReference type="ARBA" id="ARBA00004123"/>
    </source>
</evidence>
<dbReference type="PANTHER" id="PTHR11850">
    <property type="entry name" value="HOMEOBOX PROTEIN TRANSCRIPTION FACTORS"/>
    <property type="match status" value="1"/>
</dbReference>
<evidence type="ECO:0000256" key="4">
    <source>
        <dbReference type="ARBA" id="ARBA00023242"/>
    </source>
</evidence>
<dbReference type="CDD" id="cd00086">
    <property type="entry name" value="homeodomain"/>
    <property type="match status" value="1"/>
</dbReference>
<feature type="compositionally biased region" description="Basic and acidic residues" evidence="6">
    <location>
        <begin position="36"/>
        <end position="59"/>
    </location>
</feature>
<dbReference type="Proteomes" id="UP000265520">
    <property type="component" value="Unassembled WGS sequence"/>
</dbReference>
<dbReference type="AlphaFoldDB" id="A0A392QVS6"/>
<proteinExistence type="predicted"/>
<evidence type="ECO:0000256" key="2">
    <source>
        <dbReference type="ARBA" id="ARBA00023125"/>
    </source>
</evidence>
<organism evidence="8 9">
    <name type="scientific">Trifolium medium</name>
    <dbReference type="NCBI Taxonomy" id="97028"/>
    <lineage>
        <taxon>Eukaryota</taxon>
        <taxon>Viridiplantae</taxon>
        <taxon>Streptophyta</taxon>
        <taxon>Embryophyta</taxon>
        <taxon>Tracheophyta</taxon>
        <taxon>Spermatophyta</taxon>
        <taxon>Magnoliopsida</taxon>
        <taxon>eudicotyledons</taxon>
        <taxon>Gunneridae</taxon>
        <taxon>Pentapetalae</taxon>
        <taxon>rosids</taxon>
        <taxon>fabids</taxon>
        <taxon>Fabales</taxon>
        <taxon>Fabaceae</taxon>
        <taxon>Papilionoideae</taxon>
        <taxon>50 kb inversion clade</taxon>
        <taxon>NPAAA clade</taxon>
        <taxon>Hologalegina</taxon>
        <taxon>IRL clade</taxon>
        <taxon>Trifolieae</taxon>
        <taxon>Trifolium</taxon>
    </lineage>
</organism>
<dbReference type="InterPro" id="IPR009057">
    <property type="entry name" value="Homeodomain-like_sf"/>
</dbReference>
<dbReference type="SUPFAM" id="SSF46689">
    <property type="entry name" value="Homeodomain-like"/>
    <property type="match status" value="1"/>
</dbReference>
<dbReference type="InterPro" id="IPR008422">
    <property type="entry name" value="KN_HD"/>
</dbReference>
<dbReference type="GO" id="GO:0003677">
    <property type="term" value="F:DNA binding"/>
    <property type="evidence" value="ECO:0007669"/>
    <property type="project" value="UniProtKB-UniRule"/>
</dbReference>
<dbReference type="GO" id="GO:0006355">
    <property type="term" value="P:regulation of DNA-templated transcription"/>
    <property type="evidence" value="ECO:0007669"/>
    <property type="project" value="InterPro"/>
</dbReference>
<reference evidence="8 9" key="1">
    <citation type="journal article" date="2018" name="Front. Plant Sci.">
        <title>Red Clover (Trifolium pratense) and Zigzag Clover (T. medium) - A Picture of Genomic Similarities and Differences.</title>
        <authorList>
            <person name="Dluhosova J."/>
            <person name="Istvanek J."/>
            <person name="Nedelnik J."/>
            <person name="Repkova J."/>
        </authorList>
    </citation>
    <scope>NUCLEOTIDE SEQUENCE [LARGE SCALE GENOMIC DNA]</scope>
    <source>
        <strain evidence="9">cv. 10/8</strain>
        <tissue evidence="8">Leaf</tissue>
    </source>
</reference>
<evidence type="ECO:0000256" key="5">
    <source>
        <dbReference type="PROSITE-ProRule" id="PRU00108"/>
    </source>
</evidence>
<dbReference type="EMBL" id="LXQA010158815">
    <property type="protein sequence ID" value="MCI27355.1"/>
    <property type="molecule type" value="Genomic_DNA"/>
</dbReference>
<sequence length="66" mass="7743">MLAKQTGLTRSQVSNWFINARVRLWKPMVEEMYMEEMKEQEMNGSEDNKSSKNIDEDPSMKSTTPQ</sequence>
<evidence type="ECO:0000256" key="6">
    <source>
        <dbReference type="SAM" id="MobiDB-lite"/>
    </source>
</evidence>
<accession>A0A392QVS6</accession>
<dbReference type="GO" id="GO:0005634">
    <property type="term" value="C:nucleus"/>
    <property type="evidence" value="ECO:0007669"/>
    <property type="project" value="UniProtKB-SubCell"/>
</dbReference>
<comment type="caution">
    <text evidence="8">The sequence shown here is derived from an EMBL/GenBank/DDBJ whole genome shotgun (WGS) entry which is preliminary data.</text>
</comment>
<feature type="domain" description="Homeobox" evidence="7">
    <location>
        <begin position="1"/>
        <end position="27"/>
    </location>
</feature>
<dbReference type="InterPro" id="IPR001356">
    <property type="entry name" value="HD"/>
</dbReference>
<evidence type="ECO:0000259" key="7">
    <source>
        <dbReference type="PROSITE" id="PS50071"/>
    </source>
</evidence>
<dbReference type="PROSITE" id="PS50071">
    <property type="entry name" value="HOMEOBOX_2"/>
    <property type="match status" value="1"/>
</dbReference>
<evidence type="ECO:0000313" key="9">
    <source>
        <dbReference type="Proteomes" id="UP000265520"/>
    </source>
</evidence>
<dbReference type="Gene3D" id="1.10.10.60">
    <property type="entry name" value="Homeodomain-like"/>
    <property type="match status" value="1"/>
</dbReference>
<feature type="region of interest" description="Disordered" evidence="6">
    <location>
        <begin position="36"/>
        <end position="66"/>
    </location>
</feature>
<keyword evidence="2 5" id="KW-0238">DNA-binding</keyword>
<feature type="non-terminal residue" evidence="8">
    <location>
        <position position="66"/>
    </location>
</feature>
<evidence type="ECO:0000313" key="8">
    <source>
        <dbReference type="EMBL" id="MCI27355.1"/>
    </source>
</evidence>
<name>A0A392QVS6_9FABA</name>
<protein>
    <submittedName>
        <fullName evidence="8">BEL1-like homeodomain transcription factor</fullName>
    </submittedName>
</protein>
<dbReference type="Pfam" id="PF05920">
    <property type="entry name" value="Homeobox_KN"/>
    <property type="match status" value="1"/>
</dbReference>
<dbReference type="InterPro" id="IPR050224">
    <property type="entry name" value="TALE_homeobox"/>
</dbReference>